<name>A0ABY4N3N0_9MICO</name>
<reference evidence="2" key="1">
    <citation type="submission" date="2022-05" db="EMBL/GenBank/DDBJ databases">
        <title>Complete genome sequence of toluene-degrading Gulosibacter sediminis strain ACHW.36C.</title>
        <authorList>
            <person name="Wai A.C."/>
            <person name="Lai G.K."/>
            <person name="Griffin S.D."/>
            <person name="Leung F.C."/>
        </authorList>
    </citation>
    <scope>NUCLEOTIDE SEQUENCE [LARGE SCALE GENOMIC DNA]</scope>
    <source>
        <strain evidence="2">ACHW.36C</strain>
    </source>
</reference>
<organism evidence="2">
    <name type="scientific">Gulosibacter sediminis</name>
    <dbReference type="NCBI Taxonomy" id="1729695"/>
    <lineage>
        <taxon>Bacteria</taxon>
        <taxon>Bacillati</taxon>
        <taxon>Actinomycetota</taxon>
        <taxon>Actinomycetes</taxon>
        <taxon>Micrococcales</taxon>
        <taxon>Microbacteriaceae</taxon>
        <taxon>Gulosibacter</taxon>
    </lineage>
</organism>
<feature type="compositionally biased region" description="Basic and acidic residues" evidence="1">
    <location>
        <begin position="12"/>
        <end position="24"/>
    </location>
</feature>
<dbReference type="PANTHER" id="PTHR39420">
    <property type="match status" value="1"/>
</dbReference>
<dbReference type="InterPro" id="IPR018766">
    <property type="entry name" value="Zinicin_2"/>
</dbReference>
<dbReference type="Gene3D" id="1.20.150.30">
    <property type="entry name" value="Zincin-like metallopeptidase, N-terminal domain"/>
    <property type="match status" value="1"/>
</dbReference>
<evidence type="ECO:0000256" key="1">
    <source>
        <dbReference type="SAM" id="MobiDB-lite"/>
    </source>
</evidence>
<feature type="region of interest" description="Disordered" evidence="1">
    <location>
        <begin position="424"/>
        <end position="464"/>
    </location>
</feature>
<keyword evidence="2" id="KW-0482">Metalloprotease</keyword>
<dbReference type="EMBL" id="CP097160">
    <property type="protein sequence ID" value="UQN15838.1"/>
    <property type="molecule type" value="Genomic_DNA"/>
</dbReference>
<protein>
    <submittedName>
        <fullName evidence="2">Zinc-dependent metalloprotease</fullName>
    </submittedName>
</protein>
<proteinExistence type="predicted"/>
<dbReference type="Pfam" id="PF10103">
    <property type="entry name" value="Zincin_2"/>
    <property type="match status" value="1"/>
</dbReference>
<evidence type="ECO:0000313" key="2">
    <source>
        <dbReference type="EMBL" id="UQN15838.1"/>
    </source>
</evidence>
<dbReference type="NCBIfam" id="TIGR03624">
    <property type="entry name" value="putative hydrolase"/>
    <property type="match status" value="1"/>
</dbReference>
<keyword evidence="2" id="KW-0378">Hydrolase</keyword>
<accession>A0ABY4N3N0</accession>
<dbReference type="PANTHER" id="PTHR39420:SF2">
    <property type="entry name" value="HYDROLASE"/>
    <property type="match status" value="1"/>
</dbReference>
<gene>
    <name evidence="2" type="ORF">M3M28_05135</name>
</gene>
<dbReference type="InterPro" id="IPR042271">
    <property type="entry name" value="Zinicin_2_N"/>
</dbReference>
<sequence length="464" mass="50770">MPNSNGPQNNEDDNRSPEEEMRRMLEQMLGGGGIDSDKLAGAAGLPADPQALAHMLMQLQQAMQNPTDGVDWNLVRDAARRAATPNEEVDDEDARAYDRAFQVAGLWLGDAMGESFGAFSGIPQTITRYEWLELTLDGWAELTNPVATSISNALVEVLAEQAPEEMKDMVARSGPIVRSLGQSMFAMQLGQVLGQLAKEVLSGGDIGMPVLPDHKAALLPQNLQEWSTDLELDRDEVLIYFALRELAHAQLFAHARWLRLHLVSSIAEFARGIRIDTDRIEETIRELDVSNPEEIQLVLKSGQLIPPRTPEQDQALERLETVLALIEGWVDVVTEDATSRLPNAGALSEMVRRRRATGSPAEHAFGSLVGLELRPRRLREAMSMWRLVTEKLGAAGRDALWDHRDALPGAEDIDDPFALVERLQGGGAEPDELDNDLARLLGDPGSFGDAPAGGDVGDSDDDTK</sequence>
<dbReference type="SUPFAM" id="SSF55486">
    <property type="entry name" value="Metalloproteases ('zincins'), catalytic domain"/>
    <property type="match status" value="1"/>
</dbReference>
<keyword evidence="2" id="KW-0645">Protease</keyword>
<feature type="region of interest" description="Disordered" evidence="1">
    <location>
        <begin position="1"/>
        <end position="24"/>
    </location>
</feature>
<dbReference type="GO" id="GO:0008237">
    <property type="term" value="F:metallopeptidase activity"/>
    <property type="evidence" value="ECO:0007669"/>
    <property type="project" value="UniProtKB-KW"/>
</dbReference>